<feature type="region of interest" description="Disordered" evidence="1">
    <location>
        <begin position="170"/>
        <end position="190"/>
    </location>
</feature>
<protein>
    <recommendedName>
        <fullName evidence="5">Lipoprotein</fullName>
    </recommendedName>
</protein>
<feature type="signal peptide" evidence="2">
    <location>
        <begin position="1"/>
        <end position="22"/>
    </location>
</feature>
<dbReference type="EMBL" id="CP108164">
    <property type="protein sequence ID" value="WTQ81053.1"/>
    <property type="molecule type" value="Genomic_DNA"/>
</dbReference>
<organism evidence="3 4">
    <name type="scientific">Streptomyces achromogenes</name>
    <dbReference type="NCBI Taxonomy" id="67255"/>
    <lineage>
        <taxon>Bacteria</taxon>
        <taxon>Bacillati</taxon>
        <taxon>Actinomycetota</taxon>
        <taxon>Actinomycetes</taxon>
        <taxon>Kitasatosporales</taxon>
        <taxon>Streptomycetaceae</taxon>
        <taxon>Streptomyces</taxon>
    </lineage>
</organism>
<name>A0ABZ1KLW0_STRAH</name>
<sequence>MPVPIRRLFVALTLCCALVAGATACGSGGQSSTKNTSAAAQAVPAADSPSPSTSAEHQKFAKTRFVANAALAAGATYQWIVKPWKAGKFKKGTKGRRLALIKAGAAGLFAYNRLKAAQRNAQGDPTLSKALAPLGAGIESLKGLAGKLRKGDDGAAGAFDDIIGQIKDAGRSAGAPVKEQVPTAAELTKG</sequence>
<dbReference type="PROSITE" id="PS51257">
    <property type="entry name" value="PROKAR_LIPOPROTEIN"/>
    <property type="match status" value="1"/>
</dbReference>
<dbReference type="RefSeq" id="WP_030614232.1">
    <property type="nucleotide sequence ID" value="NZ_CP108164.1"/>
</dbReference>
<evidence type="ECO:0000256" key="1">
    <source>
        <dbReference type="SAM" id="MobiDB-lite"/>
    </source>
</evidence>
<keyword evidence="2" id="KW-0732">Signal</keyword>
<evidence type="ECO:0008006" key="5">
    <source>
        <dbReference type="Google" id="ProtNLM"/>
    </source>
</evidence>
<accession>A0ABZ1KLW0</accession>
<feature type="chain" id="PRO_5046331318" description="Lipoprotein" evidence="2">
    <location>
        <begin position="23"/>
        <end position="190"/>
    </location>
</feature>
<dbReference type="GeneID" id="97281210"/>
<proteinExistence type="predicted"/>
<evidence type="ECO:0000313" key="3">
    <source>
        <dbReference type="EMBL" id="WTQ81053.1"/>
    </source>
</evidence>
<evidence type="ECO:0000256" key="2">
    <source>
        <dbReference type="SAM" id="SignalP"/>
    </source>
</evidence>
<dbReference type="Proteomes" id="UP001622557">
    <property type="component" value="Chromosome"/>
</dbReference>
<reference evidence="3 4" key="1">
    <citation type="submission" date="2022-10" db="EMBL/GenBank/DDBJ databases">
        <title>The complete genomes of actinobacterial strains from the NBC collection.</title>
        <authorList>
            <person name="Joergensen T.S."/>
            <person name="Alvarez Arevalo M."/>
            <person name="Sterndorff E.B."/>
            <person name="Faurdal D."/>
            <person name="Vuksanovic O."/>
            <person name="Mourched A.-S."/>
            <person name="Charusanti P."/>
            <person name="Shaw S."/>
            <person name="Blin K."/>
            <person name="Weber T."/>
        </authorList>
    </citation>
    <scope>NUCLEOTIDE SEQUENCE [LARGE SCALE GENOMIC DNA]</scope>
    <source>
        <strain evidence="3 4">NBC_00156</strain>
    </source>
</reference>
<gene>
    <name evidence="3" type="ORF">OG350_12270</name>
</gene>
<evidence type="ECO:0000313" key="4">
    <source>
        <dbReference type="Proteomes" id="UP001622557"/>
    </source>
</evidence>
<keyword evidence="4" id="KW-1185">Reference proteome</keyword>